<sequence length="177" mass="19696">MTETKDQQRVPLGHIYGFWRLAGSLPGDSNWHTAWNCEPQMEANRLLGRNTARQHGGWDRESEEVGDEQEAISPRIRAETGTSNHFPYPAMSLPTLILEFGFRIGVRFAPKITETMVQGEKTVEVSREACGSWSGALGSGIVVSGGHDLNRTNLETRTIHKITTAFKLQTSEEEPAM</sequence>
<reference evidence="2 3" key="1">
    <citation type="submission" date="2022-03" db="EMBL/GenBank/DDBJ databases">
        <title>Genome data of Colletotrichum spp.</title>
        <authorList>
            <person name="Utami Y.D."/>
            <person name="Hiruma K."/>
        </authorList>
    </citation>
    <scope>NUCLEOTIDE SEQUENCE [LARGE SCALE GENOMIC DNA]</scope>
    <source>
        <strain evidence="2 3">MAFF 239500</strain>
    </source>
</reference>
<feature type="region of interest" description="Disordered" evidence="1">
    <location>
        <begin position="52"/>
        <end position="72"/>
    </location>
</feature>
<gene>
    <name evidence="2" type="ORF">ColSpa_02926</name>
</gene>
<dbReference type="Proteomes" id="UP001055115">
    <property type="component" value="Unassembled WGS sequence"/>
</dbReference>
<name>A0AA37LB57_9PEZI</name>
<evidence type="ECO:0000256" key="1">
    <source>
        <dbReference type="SAM" id="MobiDB-lite"/>
    </source>
</evidence>
<dbReference type="AlphaFoldDB" id="A0AA37LB57"/>
<evidence type="ECO:0000313" key="3">
    <source>
        <dbReference type="Proteomes" id="UP001055115"/>
    </source>
</evidence>
<dbReference type="EMBL" id="BQXU01000005">
    <property type="protein sequence ID" value="GKT42745.1"/>
    <property type="molecule type" value="Genomic_DNA"/>
</dbReference>
<dbReference type="RefSeq" id="XP_049125095.1">
    <property type="nucleotide sequence ID" value="XM_049269138.1"/>
</dbReference>
<accession>A0AA37LB57</accession>
<protein>
    <submittedName>
        <fullName evidence="2">Uncharacterized protein</fullName>
    </submittedName>
</protein>
<proteinExistence type="predicted"/>
<evidence type="ECO:0000313" key="2">
    <source>
        <dbReference type="EMBL" id="GKT42745.1"/>
    </source>
</evidence>
<organism evidence="2 3">
    <name type="scientific">Colletotrichum spaethianum</name>
    <dbReference type="NCBI Taxonomy" id="700344"/>
    <lineage>
        <taxon>Eukaryota</taxon>
        <taxon>Fungi</taxon>
        <taxon>Dikarya</taxon>
        <taxon>Ascomycota</taxon>
        <taxon>Pezizomycotina</taxon>
        <taxon>Sordariomycetes</taxon>
        <taxon>Hypocreomycetidae</taxon>
        <taxon>Glomerellales</taxon>
        <taxon>Glomerellaceae</taxon>
        <taxon>Colletotrichum</taxon>
        <taxon>Colletotrichum spaethianum species complex</taxon>
    </lineage>
</organism>
<feature type="compositionally biased region" description="Acidic residues" evidence="1">
    <location>
        <begin position="61"/>
        <end position="70"/>
    </location>
</feature>
<keyword evidence="3" id="KW-1185">Reference proteome</keyword>
<dbReference type="GeneID" id="73323728"/>
<comment type="caution">
    <text evidence="2">The sequence shown here is derived from an EMBL/GenBank/DDBJ whole genome shotgun (WGS) entry which is preliminary data.</text>
</comment>